<dbReference type="Pfam" id="PF04138">
    <property type="entry name" value="GtrA_DPMS_TM"/>
    <property type="match status" value="1"/>
</dbReference>
<evidence type="ECO:0000256" key="1">
    <source>
        <dbReference type="ARBA" id="ARBA00004141"/>
    </source>
</evidence>
<evidence type="ECO:0000256" key="4">
    <source>
        <dbReference type="ARBA" id="ARBA00022989"/>
    </source>
</evidence>
<accession>A0ABR7GHD1</accession>
<keyword evidence="9" id="KW-1185">Reference proteome</keyword>
<evidence type="ECO:0000256" key="2">
    <source>
        <dbReference type="ARBA" id="ARBA00009399"/>
    </source>
</evidence>
<dbReference type="PANTHER" id="PTHR38459">
    <property type="entry name" value="PROPHAGE BACTOPRENOL-LINKED GLUCOSE TRANSLOCASE HOMOLOG"/>
    <property type="match status" value="1"/>
</dbReference>
<comment type="similarity">
    <text evidence="2">Belongs to the GtrA family.</text>
</comment>
<feature type="transmembrane region" description="Helical" evidence="6">
    <location>
        <begin position="12"/>
        <end position="33"/>
    </location>
</feature>
<dbReference type="EMBL" id="JACOPG010000002">
    <property type="protein sequence ID" value="MBC5686271.1"/>
    <property type="molecule type" value="Genomic_DNA"/>
</dbReference>
<keyword evidence="4 6" id="KW-1133">Transmembrane helix</keyword>
<evidence type="ECO:0000313" key="8">
    <source>
        <dbReference type="EMBL" id="MBC5686271.1"/>
    </source>
</evidence>
<name>A0ABR7GHD1_9FIRM</name>
<proteinExistence type="inferred from homology"/>
<gene>
    <name evidence="8" type="ORF">H8R94_06570</name>
</gene>
<dbReference type="InterPro" id="IPR051401">
    <property type="entry name" value="GtrA_CellWall_Glycosyl"/>
</dbReference>
<sequence>MKKLIDQILKFGVVGIISFIVDFVITMAVSTGLRQGAGMGTSQAALIGAFFGFVVSVIVNYILSMKYVFERRDDLDRKKEFIIFVVLSVFGLGINELIILFCIDIVYANWAWLHALVGATLATAGAKIVATAVVMVYNFVTRKIFLENKKTETEGE</sequence>
<evidence type="ECO:0000256" key="3">
    <source>
        <dbReference type="ARBA" id="ARBA00022692"/>
    </source>
</evidence>
<comment type="caution">
    <text evidence="8">The sequence shown here is derived from an EMBL/GenBank/DDBJ whole genome shotgun (WGS) entry which is preliminary data.</text>
</comment>
<organism evidence="8 9">
    <name type="scientific">Roseburia lenta</name>
    <dbReference type="NCBI Taxonomy" id="2763061"/>
    <lineage>
        <taxon>Bacteria</taxon>
        <taxon>Bacillati</taxon>
        <taxon>Bacillota</taxon>
        <taxon>Clostridia</taxon>
        <taxon>Lachnospirales</taxon>
        <taxon>Lachnospiraceae</taxon>
        <taxon>Roseburia</taxon>
    </lineage>
</organism>
<feature type="transmembrane region" description="Helical" evidence="6">
    <location>
        <begin position="45"/>
        <end position="69"/>
    </location>
</feature>
<dbReference type="Proteomes" id="UP000643810">
    <property type="component" value="Unassembled WGS sequence"/>
</dbReference>
<feature type="transmembrane region" description="Helical" evidence="6">
    <location>
        <begin position="81"/>
        <end position="107"/>
    </location>
</feature>
<keyword evidence="5 6" id="KW-0472">Membrane</keyword>
<keyword evidence="3 6" id="KW-0812">Transmembrane</keyword>
<feature type="transmembrane region" description="Helical" evidence="6">
    <location>
        <begin position="113"/>
        <end position="140"/>
    </location>
</feature>
<comment type="subcellular location">
    <subcellularLocation>
        <location evidence="1">Membrane</location>
        <topology evidence="1">Multi-pass membrane protein</topology>
    </subcellularLocation>
</comment>
<feature type="domain" description="GtrA/DPMS transmembrane" evidence="7">
    <location>
        <begin position="10"/>
        <end position="145"/>
    </location>
</feature>
<dbReference type="InterPro" id="IPR007267">
    <property type="entry name" value="GtrA_DPMS_TM"/>
</dbReference>
<reference evidence="8 9" key="1">
    <citation type="submission" date="2020-08" db="EMBL/GenBank/DDBJ databases">
        <title>Genome public.</title>
        <authorList>
            <person name="Liu C."/>
            <person name="Sun Q."/>
        </authorList>
    </citation>
    <scope>NUCLEOTIDE SEQUENCE [LARGE SCALE GENOMIC DNA]</scope>
    <source>
        <strain evidence="8 9">NSJ-9</strain>
    </source>
</reference>
<evidence type="ECO:0000259" key="7">
    <source>
        <dbReference type="Pfam" id="PF04138"/>
    </source>
</evidence>
<dbReference type="PANTHER" id="PTHR38459:SF1">
    <property type="entry name" value="PROPHAGE BACTOPRENOL-LINKED GLUCOSE TRANSLOCASE HOMOLOG"/>
    <property type="match status" value="1"/>
</dbReference>
<dbReference type="RefSeq" id="WP_118280525.1">
    <property type="nucleotide sequence ID" value="NZ_JACOPG010000002.1"/>
</dbReference>
<evidence type="ECO:0000256" key="6">
    <source>
        <dbReference type="SAM" id="Phobius"/>
    </source>
</evidence>
<protein>
    <submittedName>
        <fullName evidence="8">GtrA family protein</fullName>
    </submittedName>
</protein>
<evidence type="ECO:0000256" key="5">
    <source>
        <dbReference type="ARBA" id="ARBA00023136"/>
    </source>
</evidence>
<evidence type="ECO:0000313" key="9">
    <source>
        <dbReference type="Proteomes" id="UP000643810"/>
    </source>
</evidence>